<reference evidence="1 2" key="1">
    <citation type="submission" date="2017-06" db="EMBL/GenBank/DDBJ databases">
        <title>Raineya orbicola gen. nov., sp. nov. a slightly thermophilic bacterium of the phylum Bacteroidetes and the description of Raineyaceae fam. nov.</title>
        <authorList>
            <person name="Albuquerque L."/>
            <person name="Polonia A.R.M."/>
            <person name="Barroso C."/>
            <person name="Froufe H.J.C."/>
            <person name="Lage O."/>
            <person name="Lobo-Da-Cunha A."/>
            <person name="Egas C."/>
            <person name="Da Costa M.S."/>
        </authorList>
    </citation>
    <scope>NUCLEOTIDE SEQUENCE [LARGE SCALE GENOMIC DNA]</scope>
    <source>
        <strain evidence="1 2">SPSPC-11</strain>
    </source>
</reference>
<dbReference type="SUPFAM" id="SSF53335">
    <property type="entry name" value="S-adenosyl-L-methionine-dependent methyltransferases"/>
    <property type="match status" value="1"/>
</dbReference>
<dbReference type="AlphaFoldDB" id="A0A2N3I7N7"/>
<protein>
    <submittedName>
        <fullName evidence="1">Methyltransferase domain</fullName>
    </submittedName>
</protein>
<comment type="caution">
    <text evidence="1">The sequence shown here is derived from an EMBL/GenBank/DDBJ whole genome shotgun (WGS) entry which is preliminary data.</text>
</comment>
<dbReference type="Gene3D" id="3.40.50.150">
    <property type="entry name" value="Vaccinia Virus protein VP39"/>
    <property type="match status" value="1"/>
</dbReference>
<evidence type="ECO:0000313" key="2">
    <source>
        <dbReference type="Proteomes" id="UP000233387"/>
    </source>
</evidence>
<keyword evidence="1" id="KW-0808">Transferase</keyword>
<sequence>MDKLSNRYLVSLLRKQLPDTNFINKLKILYRPYVCPFKEILQLIPPESCLMDIGCGSGMFLMLVAELCQPKKIAGIEISEELVKNARYLISCYPIQSQIEKYDGSSIPDFIAEYNMITMIDVFHHIPTFQQETFIEQLFSKMSKGSQLLFKDIDASAFPWIYFNKIHDFIFAGEIGKEWTFQKTIDFFQKIGFKLKKTTRMRTFVYPHFLLWLEK</sequence>
<accession>A0A2N3I7N7</accession>
<dbReference type="CDD" id="cd02440">
    <property type="entry name" value="AdoMet_MTases"/>
    <property type="match status" value="1"/>
</dbReference>
<dbReference type="GO" id="GO:0008168">
    <property type="term" value="F:methyltransferase activity"/>
    <property type="evidence" value="ECO:0007669"/>
    <property type="project" value="UniProtKB-KW"/>
</dbReference>
<dbReference type="Proteomes" id="UP000233387">
    <property type="component" value="Unassembled WGS sequence"/>
</dbReference>
<dbReference type="GO" id="GO:0032259">
    <property type="term" value="P:methylation"/>
    <property type="evidence" value="ECO:0007669"/>
    <property type="project" value="UniProtKB-KW"/>
</dbReference>
<dbReference type="RefSeq" id="WP_101359668.1">
    <property type="nucleotide sequence ID" value="NZ_NKXO01000049.1"/>
</dbReference>
<organism evidence="1 2">
    <name type="scientific">Raineya orbicola</name>
    <dbReference type="NCBI Taxonomy" id="2016530"/>
    <lineage>
        <taxon>Bacteria</taxon>
        <taxon>Pseudomonadati</taxon>
        <taxon>Bacteroidota</taxon>
        <taxon>Cytophagia</taxon>
        <taxon>Cytophagales</taxon>
        <taxon>Raineyaceae</taxon>
        <taxon>Raineya</taxon>
    </lineage>
</organism>
<keyword evidence="2" id="KW-1185">Reference proteome</keyword>
<dbReference type="Pfam" id="PF13489">
    <property type="entry name" value="Methyltransf_23"/>
    <property type="match status" value="1"/>
</dbReference>
<dbReference type="OrthoDB" id="9770553at2"/>
<keyword evidence="1" id="KW-0489">Methyltransferase</keyword>
<dbReference type="InterPro" id="IPR029063">
    <property type="entry name" value="SAM-dependent_MTases_sf"/>
</dbReference>
<dbReference type="EMBL" id="NKXO01000049">
    <property type="protein sequence ID" value="PKQ66317.1"/>
    <property type="molecule type" value="Genomic_DNA"/>
</dbReference>
<name>A0A2N3I7N7_9BACT</name>
<gene>
    <name evidence="1" type="ORF">Rain11_2407</name>
</gene>
<proteinExistence type="predicted"/>
<evidence type="ECO:0000313" key="1">
    <source>
        <dbReference type="EMBL" id="PKQ66317.1"/>
    </source>
</evidence>